<dbReference type="Proteomes" id="UP000278143">
    <property type="component" value="Unassembled WGS sequence"/>
</dbReference>
<feature type="compositionally biased region" description="Basic and acidic residues" evidence="1">
    <location>
        <begin position="1281"/>
        <end position="1299"/>
    </location>
</feature>
<feature type="compositionally biased region" description="Polar residues" evidence="1">
    <location>
        <begin position="1406"/>
        <end position="1415"/>
    </location>
</feature>
<feature type="region of interest" description="Disordered" evidence="1">
    <location>
        <begin position="1391"/>
        <end position="1415"/>
    </location>
</feature>
<evidence type="ECO:0000256" key="1">
    <source>
        <dbReference type="SAM" id="MobiDB-lite"/>
    </source>
</evidence>
<feature type="region of interest" description="Disordered" evidence="1">
    <location>
        <begin position="533"/>
        <end position="554"/>
    </location>
</feature>
<dbReference type="PANTHER" id="PTHR39211">
    <property type="entry name" value="CHROMOSOME 7, WHOLE GENOME SHOTGUN SEQUENCE"/>
    <property type="match status" value="1"/>
</dbReference>
<dbReference type="Gene3D" id="2.60.40.10">
    <property type="entry name" value="Immunoglobulins"/>
    <property type="match status" value="1"/>
</dbReference>
<protein>
    <submittedName>
        <fullName evidence="2">Uncharacterized protein</fullName>
    </submittedName>
</protein>
<feature type="region of interest" description="Disordered" evidence="1">
    <location>
        <begin position="156"/>
        <end position="209"/>
    </location>
</feature>
<feature type="region of interest" description="Disordered" evidence="1">
    <location>
        <begin position="2855"/>
        <end position="2874"/>
    </location>
</feature>
<dbReference type="OrthoDB" id="252265at2759"/>
<dbReference type="PANTHER" id="PTHR39211:SF1">
    <property type="entry name" value="ABNORMAL SPINDLE-LIKE MICROCEPHALY-ASSOCIATED PROTEIN ASH DOMAIN-CONTAINING PROTEIN"/>
    <property type="match status" value="1"/>
</dbReference>
<feature type="compositionally biased region" description="Low complexity" evidence="1">
    <location>
        <begin position="2479"/>
        <end position="2502"/>
    </location>
</feature>
<accession>A0A4P9Z534</accession>
<feature type="compositionally biased region" description="Pro residues" evidence="1">
    <location>
        <begin position="2503"/>
        <end position="2512"/>
    </location>
</feature>
<feature type="compositionally biased region" description="Low complexity" evidence="1">
    <location>
        <begin position="156"/>
        <end position="168"/>
    </location>
</feature>
<feature type="region of interest" description="Disordered" evidence="1">
    <location>
        <begin position="1455"/>
        <end position="1505"/>
    </location>
</feature>
<proteinExistence type="predicted"/>
<dbReference type="InterPro" id="IPR013783">
    <property type="entry name" value="Ig-like_fold"/>
</dbReference>
<feature type="region of interest" description="Disordered" evidence="1">
    <location>
        <begin position="803"/>
        <end position="846"/>
    </location>
</feature>
<sequence length="3138" mass="343425">MIITEGFDEVLDLGRVYANGLHSLRLFRIRNQQPYPVEVRLQSDLDRQIAFQTCNENLNLLLSALRAHTTLSHQQILHWTTNTVDATERSISILGDDSAERQFNLMFNYVNTVGSIELGPHESRDLVLSFLPADMPEKMSTLHRRAPDNRGELTDAEAAAAADGTPGDDPSHTASKTTRRKDPHNSNNNDDDDYGESAATADGHRAKHYYRRRGQPLETQTFDEDEAFFYHDVQGSIYFLVYPLEQHGLPRSTETASVPLDRRISVAPPAFVKSTHVTARVCRSFLWSDISGTVISLPECMPGETHVKDFTVWNRSEIDLYYRLEVAQVGALPRGIADELTFTDADTGDPVGQRPIPGFGHRRLRATFCPSTVGSFTFDIRLENENDAYNCEEARIQAVVKALAANASLVVNEEALDFGVCYSGHGYSRRFIVKNVSELPVEVHLQAQDAHVKFYPVAKDAINDDAATPATSTSTAAAAAASATSSDLRSTGAGLGVRLDADGGDIDLHGLGLSHVSNGSVAGHVTGANTATATSGVGGTAHPGSSLATGQGARSPHLEPIEELVVKPGVERVILATYTPRPDASSSDYQAGRLLRRTFRIQLSISSSMPGFPVPKAYKVIQCRAKTCTSFIGTSTPVLNFGDTDVGTLKSLPLVITNYSELPAQVQIRFASKILTCDRQQIAIPPKQSQEIKFEIYPRKVNPEYRKQVEIVNLNHRQDSQIVEVRSNNVDRKGVSFHSLFYRVITTRGINYLDCGTVICGAPIVRAMMIDNISGEELALGLSSSNAEHIRLYTVAGDEPNTSVPPIIDAAPMSPLMRDTASPDHAEQRETTQPATATAIDGGSTADDEARRMVQHPMDSMAFLDLALPIQLGHRKAHRRRRAAADQGRRIAGIRPQHIDIAPASSSTRRQPRGQGTSTGKGSHADHRASDVSGEAVHQRYNEQADTIWNKVLAAERELSTVPPVFASQLAEETFVQEQIALRSQIQAYIDDGRLVPLADELVVAAHSKRRLMIWYQPVMPPPRTDTTNPRFDVLEHVAIRLARFSRDSIETPGEALPLYDSDFTIPVRQVLLKARLRQIHLEIGQRSINLGPIGKEERRTNVITIRNRGELPLLYMLRKSGSALSGDIVFRNGGQSGVVRGFSVREVEFVYQPSLSGDFSERIVVENILDPQNNGTVHVKAFVRKPTHFYVKPTAIDLGPCLVGGATASMHGAFMITNTDYQTRTFVAKVEKIAYPGWTGEIAFRIERSDGTGALLSEDAQEKIESLEQKMKIARRKGRSDKVKKLEDKLDRLRRGTPDEPQVGEGVDEDEDGDKLHGDEGDDGTPTAATASANGQGGDESELEGSANDAATAAADEAPIRVIKVTAESITFSLVGRITEKLWITLGTRKTHDEDGDSDKGDSDPSTQTVEQQVTGSITVHEQKNADVSQQITFTARVYRVDADYQRALAAWQSIHPPPPTEEALSETETTTTTTATATVAGSANTTEPCSPDTTTPTPTATVGTTTTTTAAAAAATDTPITATPTSFLLAVKLGESIAHTLYLSNTTTETRDVHVRSAFSDQLSVTLSDVEHRSMAVSLAAGEKRSISVSVRARAAGWHRGTVTVTDARQTVVATVPLQCYAHTERLLHFPSLETASPEDTFDEHQPSQQQQQQQQHQHQQNSAGDDRATETLDLGFCYVGGNKYAQIVPLMVASQTDEELQLSCQSNLSQVLVFLDSHATRPATEVVLKPRGLTTLWIAVQPNLSSVAAGSRSEPRDRDGDVRRLIGGLRFTLTTPVPDRVDVLSLGSQILRFTTAIGRSMLRLSQRAIHLGWTPALDEHFYGQFAVSNASARVPAAYQLDCTGGSLSIDRSAGTLGIEGSDRPSEAVVHFRMNSSRYGHLSETISVVNVHNPEQVLEAKVQLLVDDERVALQLADQRASDGATDEAGDNDRLYTLPQLLWDCLPVTVTEAVQADGTKEKQVQWIGDAAGEVATLPDKQIQLENRTDAPIRLTATSELGQPMRWSGPSNESPPQLQSSLFILPARQTATLTIGGVDPARWIDTPSALERGEQVTLTGLVEIRDVEQDRVLKVVRVHAPFAISQGQVKEAEVDVGQVGYVNSWQPVDLRVHLCNLSPLPLHYAIDWPEFIAPYATEQDDDDDDSNSGPIPAYATRLLQCRLHPDRLPDQSTGHLRYELSIRNLHNSANTMSMAIGMEMTTFDLRFERLHNGELILPSLQYPTTMASVPCDSWFKVVNASAQDIRFDIGTERSAQVEAFVRLDVLSRFSNSPLKGGVSLSPNGSIEVRVVASLRPGVRLPNEMRAIIVQQAPIVLGKIWVTTQLTSDALETRLTEDVVVRGTITETCAFSISEKMMQLAVYGEGGGARSSDTAAQFAIHNLAKDLDLSFRLVLENPPGVPLSQLLLVQPPLLEEEDVGSVKPEEQLVLRCWLRPHASRLPDAIRICIIDMHALTEQSAILTLRVPALAKRPLAALSVSPSASSASGSSGRVPPTSSSSPLLLPAPPTPAPPIVTSSTSSYHVATPTHMMAATPSPAVLSATTTTTMPSSPSTTARSSRLGSPLIGMGEEQQQLHGGGDYAIRSAAPPYLTLRGCRRIDEEANLFELDLGQLIVGSPAIVKSMVLSRHPSIPAALHDTTIPYTLCIIPASSASWLSVNRTRGRLGSHGPSHHHHHHTSGAYHEMAGAHHDDDHHQHHQHQYEQSLTITAIPGDISVSTAHIIIESPRDPIHRIMIRVNMEVVAKQNLLRSAPHLPPRLPSTIFSVSTSCLQGGEGLIDMPHVTFHAEYVMRSLMIRNHDAVTLPFTVTADLGADPSDVVFSTSRTSAKLFSTLYIDGGHTSRVYIRFRPMPMTKTLPATQPNTGSNGGGGGDAGPAEQKTIRIYVGCRLVKDYQFAVNLKANCWWPTLSIDKDVMDFRGVSMQEPGGFDISLESGQDILTVTNMARQRTLFTLINDSTFFHVEPASECIGLNGQSSTIIVVRPRLEVLKKHMKTIRREKYICEVVTLYNVERPEERYWITLRITLDQSRHVQAIAVTHITLVYEVMEKRIAEFHSLLGRIRSGQASTQSPSPSEAALPMEQIHFAFRYIVDQLSYYCTIKTGGRFFQLACLFFSLLLQPQIPHPELHEWMEHWVSARG</sequence>
<feature type="compositionally biased region" description="Basic and acidic residues" evidence="1">
    <location>
        <begin position="821"/>
        <end position="830"/>
    </location>
</feature>
<organism evidence="2 3">
    <name type="scientific">Syncephalis pseudoplumigaleata</name>
    <dbReference type="NCBI Taxonomy" id="1712513"/>
    <lineage>
        <taxon>Eukaryota</taxon>
        <taxon>Fungi</taxon>
        <taxon>Fungi incertae sedis</taxon>
        <taxon>Zoopagomycota</taxon>
        <taxon>Zoopagomycotina</taxon>
        <taxon>Zoopagomycetes</taxon>
        <taxon>Zoopagales</taxon>
        <taxon>Piptocephalidaceae</taxon>
        <taxon>Syncephalis</taxon>
    </lineage>
</organism>
<feature type="region of interest" description="Disordered" evidence="1">
    <location>
        <begin position="2479"/>
        <end position="2519"/>
    </location>
</feature>
<gene>
    <name evidence="2" type="ORF">SYNPS1DRAFT_26661</name>
</gene>
<evidence type="ECO:0000313" key="3">
    <source>
        <dbReference type="Proteomes" id="UP000278143"/>
    </source>
</evidence>
<dbReference type="EMBL" id="KZ989165">
    <property type="protein sequence ID" value="RKP27703.1"/>
    <property type="molecule type" value="Genomic_DNA"/>
</dbReference>
<name>A0A4P9Z534_9FUNG</name>
<reference evidence="3" key="1">
    <citation type="journal article" date="2018" name="Nat. Microbiol.">
        <title>Leveraging single-cell genomics to expand the fungal tree of life.</title>
        <authorList>
            <person name="Ahrendt S.R."/>
            <person name="Quandt C.A."/>
            <person name="Ciobanu D."/>
            <person name="Clum A."/>
            <person name="Salamov A."/>
            <person name="Andreopoulos B."/>
            <person name="Cheng J.F."/>
            <person name="Woyke T."/>
            <person name="Pelin A."/>
            <person name="Henrissat B."/>
            <person name="Reynolds N.K."/>
            <person name="Benny G.L."/>
            <person name="Smith M.E."/>
            <person name="James T.Y."/>
            <person name="Grigoriev I.V."/>
        </authorList>
    </citation>
    <scope>NUCLEOTIDE SEQUENCE [LARGE SCALE GENOMIC DNA]</scope>
    <source>
        <strain evidence="3">Benny S71-1</strain>
    </source>
</reference>
<feature type="compositionally biased region" description="Polar residues" evidence="1">
    <location>
        <begin position="904"/>
        <end position="921"/>
    </location>
</feature>
<feature type="compositionally biased region" description="Basic and acidic residues" evidence="1">
    <location>
        <begin position="1391"/>
        <end position="1404"/>
    </location>
</feature>
<keyword evidence="3" id="KW-1185">Reference proteome</keyword>
<feature type="compositionally biased region" description="Low complexity" evidence="1">
    <location>
        <begin position="1651"/>
        <end position="1663"/>
    </location>
</feature>
<feature type="compositionally biased region" description="Low complexity" evidence="1">
    <location>
        <begin position="1468"/>
        <end position="1505"/>
    </location>
</feature>
<feature type="region of interest" description="Disordered" evidence="1">
    <location>
        <begin position="877"/>
        <end position="937"/>
    </location>
</feature>
<feature type="region of interest" description="Disordered" evidence="1">
    <location>
        <begin position="1639"/>
        <end position="1669"/>
    </location>
</feature>
<feature type="region of interest" description="Disordered" evidence="1">
    <location>
        <begin position="1273"/>
        <end position="1353"/>
    </location>
</feature>
<evidence type="ECO:0000313" key="2">
    <source>
        <dbReference type="EMBL" id="RKP27703.1"/>
    </source>
</evidence>